<name>A0A9W6LM77_9FUSO</name>
<dbReference type="SUPFAM" id="SSF52540">
    <property type="entry name" value="P-loop containing nucleoside triphosphate hydrolases"/>
    <property type="match status" value="1"/>
</dbReference>
<dbReference type="GO" id="GO:0005524">
    <property type="term" value="F:ATP binding"/>
    <property type="evidence" value="ECO:0007669"/>
    <property type="project" value="UniProtKB-UniRule"/>
</dbReference>
<dbReference type="NCBIfam" id="NF003828">
    <property type="entry name" value="PRK05416.1"/>
    <property type="match status" value="1"/>
</dbReference>
<dbReference type="Pfam" id="PF03668">
    <property type="entry name" value="RapZ-like_N"/>
    <property type="match status" value="1"/>
</dbReference>
<dbReference type="PIRSF" id="PIRSF005052">
    <property type="entry name" value="P-loopkin"/>
    <property type="match status" value="1"/>
</dbReference>
<dbReference type="HAMAP" id="MF_00636">
    <property type="entry name" value="RapZ_like"/>
    <property type="match status" value="1"/>
</dbReference>
<dbReference type="Pfam" id="PF22740">
    <property type="entry name" value="PapZ_C"/>
    <property type="match status" value="1"/>
</dbReference>
<organism evidence="7 8">
    <name type="scientific">Propionigenium maris DSM 9537</name>
    <dbReference type="NCBI Taxonomy" id="1123000"/>
    <lineage>
        <taxon>Bacteria</taxon>
        <taxon>Fusobacteriati</taxon>
        <taxon>Fusobacteriota</taxon>
        <taxon>Fusobacteriia</taxon>
        <taxon>Fusobacteriales</taxon>
        <taxon>Fusobacteriaceae</taxon>
        <taxon>Propionigenium</taxon>
    </lineage>
</organism>
<dbReference type="PANTHER" id="PTHR30448">
    <property type="entry name" value="RNASE ADAPTER PROTEIN RAPZ"/>
    <property type="match status" value="1"/>
</dbReference>
<evidence type="ECO:0000259" key="5">
    <source>
        <dbReference type="Pfam" id="PF03668"/>
    </source>
</evidence>
<dbReference type="GO" id="GO:0005525">
    <property type="term" value="F:GTP binding"/>
    <property type="evidence" value="ECO:0007669"/>
    <property type="project" value="UniProtKB-UniRule"/>
</dbReference>
<feature type="binding site" evidence="4">
    <location>
        <begin position="62"/>
        <end position="65"/>
    </location>
    <ligand>
        <name>GTP</name>
        <dbReference type="ChEBI" id="CHEBI:37565"/>
    </ligand>
</feature>
<dbReference type="Gene3D" id="3.40.50.300">
    <property type="entry name" value="P-loop containing nucleotide triphosphate hydrolases"/>
    <property type="match status" value="1"/>
</dbReference>
<gene>
    <name evidence="7" type="ORF">PM10SUCC1_10030</name>
</gene>
<feature type="domain" description="RapZ C-terminal" evidence="6">
    <location>
        <begin position="165"/>
        <end position="283"/>
    </location>
</feature>
<dbReference type="AlphaFoldDB" id="A0A9W6LM77"/>
<feature type="domain" description="RapZ-like N-terminal" evidence="5">
    <location>
        <begin position="4"/>
        <end position="156"/>
    </location>
</feature>
<keyword evidence="3 4" id="KW-0342">GTP-binding</keyword>
<dbReference type="InterPro" id="IPR005337">
    <property type="entry name" value="RapZ-like"/>
</dbReference>
<feature type="binding site" evidence="4">
    <location>
        <begin position="11"/>
        <end position="18"/>
    </location>
    <ligand>
        <name>ATP</name>
        <dbReference type="ChEBI" id="CHEBI:30616"/>
    </ligand>
</feature>
<evidence type="ECO:0000259" key="6">
    <source>
        <dbReference type="Pfam" id="PF22740"/>
    </source>
</evidence>
<dbReference type="InterPro" id="IPR053930">
    <property type="entry name" value="RapZ-like_N"/>
</dbReference>
<dbReference type="InterPro" id="IPR027417">
    <property type="entry name" value="P-loop_NTPase"/>
</dbReference>
<evidence type="ECO:0000313" key="7">
    <source>
        <dbReference type="EMBL" id="GLI55489.1"/>
    </source>
</evidence>
<evidence type="ECO:0000256" key="4">
    <source>
        <dbReference type="HAMAP-Rule" id="MF_00636"/>
    </source>
</evidence>
<sequence length="290" mass="33657">MKGIEVVIVTGMSGAGKTVALNALEDMDYFVVDNVPYLVGSRLLKSVKKRELNEKKLALGMDIRSFEDINEFDKVIEKMKEYGVTYTVIFLDAEDNVILNRYNLSRRKHPVSEKTLLKSIERERELISDIRAQADLIIDTSYTRPVTLRRNIEEVISLEEGKEIVVHFQSFGFKYGSPSDLDMMFDVRCLPNPYYIEELRPKTGNDQVVRDYVMKPEVSKEYYNRMVDMLEFLIPNFIIEGKNHLSIGVGCSGGKHRSVTFINYLFERFSKNSRLKVIKSHREEERGNWD</sequence>
<protein>
    <submittedName>
        <fullName evidence="7">Nucleotide-binding protein</fullName>
    </submittedName>
</protein>
<dbReference type="Proteomes" id="UP001144471">
    <property type="component" value="Unassembled WGS sequence"/>
</dbReference>
<keyword evidence="1 4" id="KW-0547">Nucleotide-binding</keyword>
<accession>A0A9W6LM77</accession>
<keyword evidence="2 4" id="KW-0067">ATP-binding</keyword>
<evidence type="ECO:0000256" key="2">
    <source>
        <dbReference type="ARBA" id="ARBA00022840"/>
    </source>
</evidence>
<dbReference type="RefSeq" id="WP_281833989.1">
    <property type="nucleotide sequence ID" value="NZ_BSDY01000004.1"/>
</dbReference>
<evidence type="ECO:0000313" key="8">
    <source>
        <dbReference type="Proteomes" id="UP001144471"/>
    </source>
</evidence>
<evidence type="ECO:0000256" key="3">
    <source>
        <dbReference type="ARBA" id="ARBA00023134"/>
    </source>
</evidence>
<proteinExistence type="inferred from homology"/>
<reference evidence="7" key="1">
    <citation type="submission" date="2022-12" db="EMBL/GenBank/DDBJ databases">
        <title>Reference genome sequencing for broad-spectrum identification of bacterial and archaeal isolates by mass spectrometry.</title>
        <authorList>
            <person name="Sekiguchi Y."/>
            <person name="Tourlousse D.M."/>
        </authorList>
    </citation>
    <scope>NUCLEOTIDE SEQUENCE</scope>
    <source>
        <strain evidence="7">10succ1</strain>
    </source>
</reference>
<dbReference type="PANTHER" id="PTHR30448:SF0">
    <property type="entry name" value="RNASE ADAPTER PROTEIN RAPZ"/>
    <property type="match status" value="1"/>
</dbReference>
<dbReference type="EMBL" id="BSDY01000004">
    <property type="protein sequence ID" value="GLI55489.1"/>
    <property type="molecule type" value="Genomic_DNA"/>
</dbReference>
<comment type="caution">
    <text evidence="7">The sequence shown here is derived from an EMBL/GenBank/DDBJ whole genome shotgun (WGS) entry which is preliminary data.</text>
</comment>
<evidence type="ECO:0000256" key="1">
    <source>
        <dbReference type="ARBA" id="ARBA00022741"/>
    </source>
</evidence>
<keyword evidence="8" id="KW-1185">Reference proteome</keyword>
<dbReference type="InterPro" id="IPR053931">
    <property type="entry name" value="RapZ_C"/>
</dbReference>